<reference evidence="2 3" key="1">
    <citation type="journal article" date="2003" name="PLoS Biol.">
        <title>The genome sequence of Caenorhabditis briggsae: a platform for comparative genomics.</title>
        <authorList>
            <person name="Stein L.D."/>
            <person name="Bao Z."/>
            <person name="Blasiar D."/>
            <person name="Blumenthal T."/>
            <person name="Brent M.R."/>
            <person name="Chen N."/>
            <person name="Chinwalla A."/>
            <person name="Clarke L."/>
            <person name="Clee C."/>
            <person name="Coghlan A."/>
            <person name="Coulson A."/>
            <person name="D'Eustachio P."/>
            <person name="Fitch D.H."/>
            <person name="Fulton L.A."/>
            <person name="Fulton R.E."/>
            <person name="Griffiths-Jones S."/>
            <person name="Harris T.W."/>
            <person name="Hillier L.W."/>
            <person name="Kamath R."/>
            <person name="Kuwabara P.E."/>
            <person name="Mardis E.R."/>
            <person name="Marra M.A."/>
            <person name="Miner T.L."/>
            <person name="Minx P."/>
            <person name="Mullikin J.C."/>
            <person name="Plumb R.W."/>
            <person name="Rogers J."/>
            <person name="Schein J.E."/>
            <person name="Sohrmann M."/>
            <person name="Spieth J."/>
            <person name="Stajich J.E."/>
            <person name="Wei C."/>
            <person name="Willey D."/>
            <person name="Wilson R.K."/>
            <person name="Durbin R."/>
            <person name="Waterston R.H."/>
        </authorList>
    </citation>
    <scope>NUCLEOTIDE SEQUENCE [LARGE SCALE GENOMIC DNA]</scope>
    <source>
        <strain evidence="2 3">AF16</strain>
    </source>
</reference>
<dbReference type="GeneID" id="8572130"/>
<evidence type="ECO:0000256" key="1">
    <source>
        <dbReference type="SAM" id="Coils"/>
    </source>
</evidence>
<dbReference type="EMBL" id="HE601438">
    <property type="protein sequence ID" value="CAP24212.2"/>
    <property type="molecule type" value="Genomic_DNA"/>
</dbReference>
<protein>
    <submittedName>
        <fullName evidence="2">Protein CBG02279</fullName>
    </submittedName>
</protein>
<feature type="coiled-coil region" evidence="1">
    <location>
        <begin position="46"/>
        <end position="73"/>
    </location>
</feature>
<dbReference type="AlphaFoldDB" id="A8WUQ0"/>
<name>A8WUQ0_CAEBR</name>
<keyword evidence="3" id="KW-1185">Reference proteome</keyword>
<sequence length="914" mass="105356">MEDRWLDDDDYGQKEYETLQNANFSMLDQEREEYDNFGNDYDTGFEIQYENERMELENDVMEYENNMMEFDKDETDAHQNRNLEFLPVLDDDFIWRTGPVIKSFTKDVYNQIVENWYAIFLRHIFKLNRFSFSTTKKDDFSLPKFSEPGSKFAKFFVENGNVEDGLVWWKKAKEGRTRPRAREVSFNGTKVRYYSANSPILDEFKKYTIYPEGSEYYFVLYTSTHSNVDYTSLKIDKKNNISDSALKEVYGALDNRTVNSAYDFLKRNNVNVTKRQVRNQVRNQPRAVRSNRGRMCVTTPELLAELAFQKDISMFTTGRKRVYGNQVMLKNSGNWFGLVYIDMDLIRCFVKGLPSSEDVKDYRKGLSGCSSSDQQKLNDFVESYRKETNSGIVNRMAGQLQLDSTFDLCDLVVTVLSGDFSSYRTVSSGKIRHSVLGFMLSTSKCADVHQKFADEIDKAFLKIDPRTKKTMPSFVVDEEDSFKVYRNKWRGLGWMSECSQQDSIKTGISGLNCDSIRRKWLLDRIDDLFETHSIPSRINGGLLLNYVTTNRIECLNSRIKLDFGPKTNGKKCTEKLIEFMSSMFFVIHTRKIDEKTEYCNVILFNNSSTVSYVKYKQISNTSAHARAARLLEEGFHDFSVPFTLEVPRNIWKCMSRNISCFLKTKFVAVQNGLSLKNVFTKKVYFHSDDEAAVENDDGYTKINVTDATCLSKKCAKNASVVCIHLISVGAHLSQGKVQKFYYQLERNISELSRKAITKARNDGRVSRRFSGRKYNAFSHDNTSRTIRRFVSARDSSPIKQNSVLARRSMSLSPIPFSPSPECSVDLSKNTTGLDLSAAMNVSSDSKSNANVTQEDYENMSANSCSSSWILSDERPRRERCAYNFLYSNLMNTFRKQKRRYSPSTCSRSANSSIN</sequence>
<organism evidence="2 3">
    <name type="scientific">Caenorhabditis briggsae</name>
    <dbReference type="NCBI Taxonomy" id="6238"/>
    <lineage>
        <taxon>Eukaryota</taxon>
        <taxon>Metazoa</taxon>
        <taxon>Ecdysozoa</taxon>
        <taxon>Nematoda</taxon>
        <taxon>Chromadorea</taxon>
        <taxon>Rhabditida</taxon>
        <taxon>Rhabditina</taxon>
        <taxon>Rhabditomorpha</taxon>
        <taxon>Rhabditoidea</taxon>
        <taxon>Rhabditidae</taxon>
        <taxon>Peloderinae</taxon>
        <taxon>Caenorhabditis</taxon>
    </lineage>
</organism>
<dbReference type="STRING" id="6238.A8WUQ0"/>
<evidence type="ECO:0000313" key="3">
    <source>
        <dbReference type="Proteomes" id="UP000008549"/>
    </source>
</evidence>
<dbReference type="FunCoup" id="A8WUQ0">
    <property type="interactions" value="1281"/>
</dbReference>
<dbReference type="Proteomes" id="UP000008549">
    <property type="component" value="Unassembled WGS sequence"/>
</dbReference>
<keyword evidence="1" id="KW-0175">Coiled coil</keyword>
<evidence type="ECO:0000313" key="2">
    <source>
        <dbReference type="EMBL" id="CAP24212.2"/>
    </source>
</evidence>
<dbReference type="CTD" id="8572130"/>
<accession>A8WUQ0</accession>
<dbReference type="KEGG" id="cbr:CBG_02279"/>
<gene>
    <name evidence="2" type="ORF">CBG02279</name>
    <name evidence="2" type="ORF">CBG_02279</name>
</gene>
<dbReference type="eggNOG" id="ENOG502T3HH">
    <property type="taxonomic scope" value="Eukaryota"/>
</dbReference>
<dbReference type="InParanoid" id="A8WUQ0"/>
<reference evidence="2 3" key="2">
    <citation type="journal article" date="2011" name="PLoS Genet.">
        <title>Caenorhabditis briggsae recombinant inbred line genotypes reveal inter-strain incompatibility and the evolution of recombination.</title>
        <authorList>
            <person name="Ross J.A."/>
            <person name="Koboldt D.C."/>
            <person name="Staisch J.E."/>
            <person name="Chamberlin H.M."/>
            <person name="Gupta B.P."/>
            <person name="Miller R.D."/>
            <person name="Baird S.E."/>
            <person name="Haag E.S."/>
        </authorList>
    </citation>
    <scope>NUCLEOTIDE SEQUENCE [LARGE SCALE GENOMIC DNA]</scope>
    <source>
        <strain evidence="2 3">AF16</strain>
    </source>
</reference>
<dbReference type="HOGENOM" id="CLU_318380_0_0_1"/>
<proteinExistence type="predicted"/>
<dbReference type="RefSeq" id="XP_045092353.1">
    <property type="nucleotide sequence ID" value="XM_045242643.1"/>
</dbReference>